<dbReference type="RefSeq" id="WP_123271935.1">
    <property type="nucleotide sequence ID" value="NZ_RJJQ01000014.1"/>
</dbReference>
<dbReference type="AlphaFoldDB" id="A0A3M9M5L7"/>
<name>A0A3M9M5L7_9MICO</name>
<evidence type="ECO:0000256" key="1">
    <source>
        <dbReference type="SAM" id="MobiDB-lite"/>
    </source>
</evidence>
<feature type="compositionally biased region" description="Low complexity" evidence="1">
    <location>
        <begin position="128"/>
        <end position="151"/>
    </location>
</feature>
<organism evidence="2 3">
    <name type="scientific">Flexivirga caeni</name>
    <dbReference type="NCBI Taxonomy" id="2294115"/>
    <lineage>
        <taxon>Bacteria</taxon>
        <taxon>Bacillati</taxon>
        <taxon>Actinomycetota</taxon>
        <taxon>Actinomycetes</taxon>
        <taxon>Micrococcales</taxon>
        <taxon>Dermacoccaceae</taxon>
        <taxon>Flexivirga</taxon>
    </lineage>
</organism>
<dbReference type="EMBL" id="RJJQ01000014">
    <property type="protein sequence ID" value="RNI20840.1"/>
    <property type="molecule type" value="Genomic_DNA"/>
</dbReference>
<sequence>MNISAAPAPCTQDDIAANRWSTRVAVTNPRDAGPLDYVAFALNLNDNSQDINEHPHTEPLRLAAGATGTLVLSGPSTYFPDYIIVGGGISPDGQSAKTVGEVDVPDLAAFLEIATVCGTKTPTPDPIDPTNASTAYSGGATSSPATPQPTVDEPPTPTPATTRMPVTG</sequence>
<gene>
    <name evidence="2" type="ORF">EFY87_13075</name>
</gene>
<feature type="region of interest" description="Disordered" evidence="1">
    <location>
        <begin position="119"/>
        <end position="168"/>
    </location>
</feature>
<proteinExistence type="predicted"/>
<feature type="compositionally biased region" description="Low complexity" evidence="1">
    <location>
        <begin position="159"/>
        <end position="168"/>
    </location>
</feature>
<evidence type="ECO:0000313" key="3">
    <source>
        <dbReference type="Proteomes" id="UP000271678"/>
    </source>
</evidence>
<accession>A0A3M9M5L7</accession>
<reference evidence="2 3" key="1">
    <citation type="submission" date="2018-11" db="EMBL/GenBank/DDBJ databases">
        <title>Draft genome of Simplicispira Flexivirga sp. BO-16.</title>
        <authorList>
            <person name="Im W.T."/>
        </authorList>
    </citation>
    <scope>NUCLEOTIDE SEQUENCE [LARGE SCALE GENOMIC DNA]</scope>
    <source>
        <strain evidence="2 3">BO-16</strain>
    </source>
</reference>
<evidence type="ECO:0000313" key="2">
    <source>
        <dbReference type="EMBL" id="RNI20840.1"/>
    </source>
</evidence>
<keyword evidence="3" id="KW-1185">Reference proteome</keyword>
<protein>
    <submittedName>
        <fullName evidence="2">Uncharacterized protein</fullName>
    </submittedName>
</protein>
<comment type="caution">
    <text evidence="2">The sequence shown here is derived from an EMBL/GenBank/DDBJ whole genome shotgun (WGS) entry which is preliminary data.</text>
</comment>
<dbReference type="Proteomes" id="UP000271678">
    <property type="component" value="Unassembled WGS sequence"/>
</dbReference>